<sequence length="73" mass="8114">MAPFGQSSPCFHSKRLKQGEESAGTTPAHSFSSFPISQPTKNRHISTSLCSFKIKRPPKKKALKPRDSHRPPI</sequence>
<evidence type="ECO:0000313" key="3">
    <source>
        <dbReference type="Proteomes" id="UP001314170"/>
    </source>
</evidence>
<dbReference type="EMBL" id="CAWUPB010001194">
    <property type="protein sequence ID" value="CAK7353392.1"/>
    <property type="molecule type" value="Genomic_DNA"/>
</dbReference>
<protein>
    <submittedName>
        <fullName evidence="2">Uncharacterized protein</fullName>
    </submittedName>
</protein>
<dbReference type="Proteomes" id="UP001314170">
    <property type="component" value="Unassembled WGS sequence"/>
</dbReference>
<name>A0AAV1SKF4_9ROSI</name>
<feature type="compositionally biased region" description="Basic residues" evidence="1">
    <location>
        <begin position="53"/>
        <end position="63"/>
    </location>
</feature>
<proteinExistence type="predicted"/>
<feature type="compositionally biased region" description="Basic and acidic residues" evidence="1">
    <location>
        <begin position="64"/>
        <end position="73"/>
    </location>
</feature>
<keyword evidence="3" id="KW-1185">Reference proteome</keyword>
<evidence type="ECO:0000313" key="2">
    <source>
        <dbReference type="EMBL" id="CAK7353392.1"/>
    </source>
</evidence>
<comment type="caution">
    <text evidence="2">The sequence shown here is derived from an EMBL/GenBank/DDBJ whole genome shotgun (WGS) entry which is preliminary data.</text>
</comment>
<organism evidence="2 3">
    <name type="scientific">Dovyalis caffra</name>
    <dbReference type="NCBI Taxonomy" id="77055"/>
    <lineage>
        <taxon>Eukaryota</taxon>
        <taxon>Viridiplantae</taxon>
        <taxon>Streptophyta</taxon>
        <taxon>Embryophyta</taxon>
        <taxon>Tracheophyta</taxon>
        <taxon>Spermatophyta</taxon>
        <taxon>Magnoliopsida</taxon>
        <taxon>eudicotyledons</taxon>
        <taxon>Gunneridae</taxon>
        <taxon>Pentapetalae</taxon>
        <taxon>rosids</taxon>
        <taxon>fabids</taxon>
        <taxon>Malpighiales</taxon>
        <taxon>Salicaceae</taxon>
        <taxon>Flacourtieae</taxon>
        <taxon>Dovyalis</taxon>
    </lineage>
</organism>
<feature type="region of interest" description="Disordered" evidence="1">
    <location>
        <begin position="1"/>
        <end position="73"/>
    </location>
</feature>
<accession>A0AAV1SKF4</accession>
<feature type="compositionally biased region" description="Polar residues" evidence="1">
    <location>
        <begin position="1"/>
        <end position="10"/>
    </location>
</feature>
<dbReference type="AlphaFoldDB" id="A0AAV1SKF4"/>
<evidence type="ECO:0000256" key="1">
    <source>
        <dbReference type="SAM" id="MobiDB-lite"/>
    </source>
</evidence>
<feature type="compositionally biased region" description="Polar residues" evidence="1">
    <location>
        <begin position="23"/>
        <end position="50"/>
    </location>
</feature>
<gene>
    <name evidence="2" type="ORF">DCAF_LOCUS24705</name>
</gene>
<reference evidence="2 3" key="1">
    <citation type="submission" date="2024-01" db="EMBL/GenBank/DDBJ databases">
        <authorList>
            <person name="Waweru B."/>
        </authorList>
    </citation>
    <scope>NUCLEOTIDE SEQUENCE [LARGE SCALE GENOMIC DNA]</scope>
</reference>